<protein>
    <submittedName>
        <fullName evidence="2">Squamosa promoter binding protein-like 12</fullName>
    </submittedName>
</protein>
<gene>
    <name evidence="2" type="ordered locus">At3g60030</name>
</gene>
<dbReference type="AlphaFoldDB" id="Q0WLV0"/>
<name>Q0WLV0_ARATH</name>
<reference evidence="2" key="1">
    <citation type="submission" date="2006-07" db="EMBL/GenBank/DDBJ databases">
        <title>Large-scale analysis of RIKEN Arabidopsis full-length (RAFL) cDNAs.</title>
        <authorList>
            <person name="Totoki Y."/>
            <person name="Seki M."/>
            <person name="Ishida J."/>
            <person name="Nakajima M."/>
            <person name="Enju A."/>
            <person name="Morosawa T."/>
            <person name="Kamiya A."/>
            <person name="Narusaka M."/>
            <person name="Shin-i T."/>
            <person name="Nakagawa M."/>
            <person name="Sakamoto N."/>
            <person name="Oishi K."/>
            <person name="Kohara Y."/>
            <person name="Kobayashi M."/>
            <person name="Toyoda A."/>
            <person name="Sakaki Y."/>
            <person name="Sakurai T."/>
            <person name="Iida K."/>
            <person name="Akiyama K."/>
            <person name="Satou M."/>
            <person name="Toyoda T."/>
            <person name="Konagaya A."/>
            <person name="Carninci P."/>
            <person name="Kawai J."/>
            <person name="Hayashizaki Y."/>
            <person name="Shinozaki K."/>
        </authorList>
    </citation>
    <scope>NUCLEOTIDE SEQUENCE</scope>
</reference>
<keyword evidence="1" id="KW-0812">Transmembrane</keyword>
<accession>Q0WLV0</accession>
<dbReference type="EMBL" id="AK229921">
    <property type="protein sequence ID" value="BAF01747.1"/>
    <property type="molecule type" value="mRNA"/>
</dbReference>
<evidence type="ECO:0000256" key="1">
    <source>
        <dbReference type="SAM" id="Phobius"/>
    </source>
</evidence>
<keyword evidence="1" id="KW-1133">Transmembrane helix</keyword>
<dbReference type="ExpressionAtlas" id="Q0WLV0">
    <property type="expression patterns" value="baseline and differential"/>
</dbReference>
<organism evidence="2">
    <name type="scientific">Arabidopsis thaliana</name>
    <name type="common">Mouse-ear cress</name>
    <dbReference type="NCBI Taxonomy" id="3702"/>
    <lineage>
        <taxon>Eukaryota</taxon>
        <taxon>Viridiplantae</taxon>
        <taxon>Streptophyta</taxon>
        <taxon>Embryophyta</taxon>
        <taxon>Tracheophyta</taxon>
        <taxon>Spermatophyta</taxon>
        <taxon>Magnoliopsida</taxon>
        <taxon>eudicotyledons</taxon>
        <taxon>Gunneridae</taxon>
        <taxon>Pentapetalae</taxon>
        <taxon>rosids</taxon>
        <taxon>malvids</taxon>
        <taxon>Brassicales</taxon>
        <taxon>Brassicaceae</taxon>
        <taxon>Camelineae</taxon>
        <taxon>Arabidopsis</taxon>
    </lineage>
</organism>
<evidence type="ECO:0000313" key="2">
    <source>
        <dbReference type="EMBL" id="BAF01907.1"/>
    </source>
</evidence>
<keyword evidence="1" id="KW-0472">Membrane</keyword>
<proteinExistence type="evidence at transcript level"/>
<dbReference type="EMBL" id="AK230087">
    <property type="protein sequence ID" value="BAF01907.1"/>
    <property type="molecule type" value="mRNA"/>
</dbReference>
<feature type="transmembrane region" description="Helical" evidence="1">
    <location>
        <begin position="36"/>
        <end position="54"/>
    </location>
</feature>
<sequence length="77" mass="8723">MDSSSLEITQINQCKLCDHKRVFVTTHHKSVAYRPAMLSVVAIAAVCVCVALLFKSCPEVLYVFQPFRWELLEYGTS</sequence>